<dbReference type="RefSeq" id="WP_176112672.1">
    <property type="nucleotide sequence ID" value="NZ_JAALDK010000004.1"/>
</dbReference>
<gene>
    <name evidence="1" type="ORF">G5S42_43295</name>
</gene>
<dbReference type="Proteomes" id="UP000594380">
    <property type="component" value="Unassembled WGS sequence"/>
</dbReference>
<sequence>MWTRFATAAPISWLGTPYVTSIIDDIAQQAGFAFRNHGVTARLAGQYASGTMLDQTERVATATQTMVGGYCFMSS</sequence>
<evidence type="ECO:0000313" key="1">
    <source>
        <dbReference type="EMBL" id="NUY06152.1"/>
    </source>
</evidence>
<evidence type="ECO:0000313" key="2">
    <source>
        <dbReference type="Proteomes" id="UP000594380"/>
    </source>
</evidence>
<proteinExistence type="predicted"/>
<dbReference type="GeneID" id="301107111"/>
<reference evidence="1 2" key="1">
    <citation type="submission" date="2020-02" db="EMBL/GenBank/DDBJ databases">
        <title>Paraburkholderia simonii sp. nov. and Paraburkholderia youngii sp. nov. Brazilian and Mexican Mimosa-associated rhizobia.</title>
        <authorList>
            <person name="Mavima L."/>
            <person name="Beukes C.W."/>
            <person name="Chan W.Y."/>
            <person name="Palmer M."/>
            <person name="De Meyer S.E."/>
            <person name="James E.K."/>
            <person name="Venter S.N."/>
            <person name="Steenkamp E.T."/>
        </authorList>
    </citation>
    <scope>NUCLEOTIDE SEQUENCE [LARGE SCALE GENOMIC DNA]</scope>
    <source>
        <strain evidence="1 2">JPY169</strain>
    </source>
</reference>
<name>A0A7Y6N3I1_9BURK</name>
<accession>A0A7Y6N3I1</accession>
<organism evidence="1 2">
    <name type="scientific">Paraburkholderia youngii</name>
    <dbReference type="NCBI Taxonomy" id="2782701"/>
    <lineage>
        <taxon>Bacteria</taxon>
        <taxon>Pseudomonadati</taxon>
        <taxon>Pseudomonadota</taxon>
        <taxon>Betaproteobacteria</taxon>
        <taxon>Burkholderiales</taxon>
        <taxon>Burkholderiaceae</taxon>
        <taxon>Paraburkholderia</taxon>
    </lineage>
</organism>
<protein>
    <submittedName>
        <fullName evidence="1">Uncharacterized protein</fullName>
    </submittedName>
</protein>
<dbReference type="AlphaFoldDB" id="A0A7Y6N3I1"/>
<comment type="caution">
    <text evidence="1">The sequence shown here is derived from an EMBL/GenBank/DDBJ whole genome shotgun (WGS) entry which is preliminary data.</text>
</comment>
<dbReference type="EMBL" id="JAALDK010000004">
    <property type="protein sequence ID" value="NUY06152.1"/>
    <property type="molecule type" value="Genomic_DNA"/>
</dbReference>